<dbReference type="PANTHER" id="PTHR48063:SF112">
    <property type="entry name" value="RECEPTOR LIKE PROTEIN 30-LIKE"/>
    <property type="match status" value="1"/>
</dbReference>
<dbReference type="GO" id="GO:0016020">
    <property type="term" value="C:membrane"/>
    <property type="evidence" value="ECO:0007669"/>
    <property type="project" value="UniProtKB-SubCell"/>
</dbReference>
<evidence type="ECO:0000256" key="3">
    <source>
        <dbReference type="ARBA" id="ARBA00022729"/>
    </source>
</evidence>
<evidence type="ECO:0000256" key="6">
    <source>
        <dbReference type="ARBA" id="ARBA00023180"/>
    </source>
</evidence>
<keyword evidence="8" id="KW-1185">Reference proteome</keyword>
<dbReference type="InterPro" id="IPR046956">
    <property type="entry name" value="RLP23-like"/>
</dbReference>
<keyword evidence="5" id="KW-0472">Membrane</keyword>
<comment type="subcellular location">
    <subcellularLocation>
        <location evidence="1">Membrane</location>
    </subcellularLocation>
</comment>
<organism evidence="7 8">
    <name type="scientific">Gimesia alba</name>
    <dbReference type="NCBI Taxonomy" id="2527973"/>
    <lineage>
        <taxon>Bacteria</taxon>
        <taxon>Pseudomonadati</taxon>
        <taxon>Planctomycetota</taxon>
        <taxon>Planctomycetia</taxon>
        <taxon>Planctomycetales</taxon>
        <taxon>Planctomycetaceae</taxon>
        <taxon>Gimesia</taxon>
    </lineage>
</organism>
<name>A0A517RAB2_9PLAN</name>
<keyword evidence="2" id="KW-0812">Transmembrane</keyword>
<evidence type="ECO:0000256" key="1">
    <source>
        <dbReference type="ARBA" id="ARBA00004370"/>
    </source>
</evidence>
<dbReference type="Gene3D" id="3.80.10.10">
    <property type="entry name" value="Ribonuclease Inhibitor"/>
    <property type="match status" value="2"/>
</dbReference>
<evidence type="ECO:0000256" key="2">
    <source>
        <dbReference type="ARBA" id="ARBA00022692"/>
    </source>
</evidence>
<keyword evidence="3" id="KW-0732">Signal</keyword>
<dbReference type="RefSeq" id="WP_145211435.1">
    <property type="nucleotide sequence ID" value="NZ_CP036269.1"/>
</dbReference>
<evidence type="ECO:0000313" key="7">
    <source>
        <dbReference type="EMBL" id="QDT40832.1"/>
    </source>
</evidence>
<keyword evidence="4" id="KW-1133">Transmembrane helix</keyword>
<gene>
    <name evidence="7" type="ORF">Pan241w_08910</name>
</gene>
<reference evidence="7 8" key="1">
    <citation type="submission" date="2019-02" db="EMBL/GenBank/DDBJ databases">
        <title>Deep-cultivation of Planctomycetes and their phenomic and genomic characterization uncovers novel biology.</title>
        <authorList>
            <person name="Wiegand S."/>
            <person name="Jogler M."/>
            <person name="Boedeker C."/>
            <person name="Pinto D."/>
            <person name="Vollmers J."/>
            <person name="Rivas-Marin E."/>
            <person name="Kohn T."/>
            <person name="Peeters S.H."/>
            <person name="Heuer A."/>
            <person name="Rast P."/>
            <person name="Oberbeckmann S."/>
            <person name="Bunk B."/>
            <person name="Jeske O."/>
            <person name="Meyerdierks A."/>
            <person name="Storesund J.E."/>
            <person name="Kallscheuer N."/>
            <person name="Luecker S."/>
            <person name="Lage O.M."/>
            <person name="Pohl T."/>
            <person name="Merkel B.J."/>
            <person name="Hornburger P."/>
            <person name="Mueller R.-W."/>
            <person name="Bruemmer F."/>
            <person name="Labrenz M."/>
            <person name="Spormann A.M."/>
            <person name="Op den Camp H."/>
            <person name="Overmann J."/>
            <person name="Amann R."/>
            <person name="Jetten M.S.M."/>
            <person name="Mascher T."/>
            <person name="Medema M.H."/>
            <person name="Devos D.P."/>
            <person name="Kaster A.-K."/>
            <person name="Ovreas L."/>
            <person name="Rohde M."/>
            <person name="Galperin M.Y."/>
            <person name="Jogler C."/>
        </authorList>
    </citation>
    <scope>NUCLEOTIDE SEQUENCE [LARGE SCALE GENOMIC DNA]</scope>
    <source>
        <strain evidence="7 8">Pan241w</strain>
    </source>
</reference>
<protein>
    <recommendedName>
        <fullName evidence="9">Leucine Rich repeats (2 copies)</fullName>
    </recommendedName>
</protein>
<sequence length="598" mass="67609">MQMRRQFIGPGFLIAVSMLLLCTNCSEQRPAPVDMGWCLSDHGDRISGGFELRNGRVIGVNLAEIRDDTDQSKLFALSDLEYLRLTNQAFRVIGAQSISKHFASLKDLNIRYEMNQEIENSTITFTEYQQLLTLPQLNKLTVELLQLTDERTAPSESSVSPVEHLDLALNLQSPLLPVLDGLHLKTLRLQLLRESRPLNAEDLKNINQQVDLESFTFFGPSLVSLSGPSDVQPAKIDFSRLKGLSRLQELSLCNVDFDPAGLTHLPQLKRLKIRECQLRESPFEVLFQHPTLEILIIQGCTNEDLGLKQPLSTVDSKLKQIDLEMVSLSELKMFANVNCDLYVTLGSMNSERCLERFFCSIGPSVPQLTELEYNQLSKLKKMSELKLVHNLPGRIDPAAILRFAAIPSLHSLVVKETNIEGAQGKFPRIQRNPRLQHLVLLTYPGPAPGVLNQLLHSELLSLSIRNNKYAERRPVNPWEGLEVVPLSQLQKLDLADFQFLRDASSIPEQFLPRSLKQISFEYCDLDADSLVHLIKRANQLELFHANSSDFVEDVDLRILNDCSDLKRIDLFNSQVPAEVAFQLKARHVRVGGAEMFSW</sequence>
<dbReference type="EMBL" id="CP036269">
    <property type="protein sequence ID" value="QDT40832.1"/>
    <property type="molecule type" value="Genomic_DNA"/>
</dbReference>
<dbReference type="Proteomes" id="UP000317171">
    <property type="component" value="Chromosome"/>
</dbReference>
<keyword evidence="6" id="KW-0325">Glycoprotein</keyword>
<evidence type="ECO:0008006" key="9">
    <source>
        <dbReference type="Google" id="ProtNLM"/>
    </source>
</evidence>
<dbReference type="InterPro" id="IPR032675">
    <property type="entry name" value="LRR_dom_sf"/>
</dbReference>
<dbReference type="SUPFAM" id="SSF52058">
    <property type="entry name" value="L domain-like"/>
    <property type="match status" value="1"/>
</dbReference>
<evidence type="ECO:0000256" key="5">
    <source>
        <dbReference type="ARBA" id="ARBA00023136"/>
    </source>
</evidence>
<dbReference type="AlphaFoldDB" id="A0A517RAB2"/>
<accession>A0A517RAB2</accession>
<dbReference type="KEGG" id="gaz:Pan241w_08910"/>
<dbReference type="OrthoDB" id="240786at2"/>
<proteinExistence type="predicted"/>
<dbReference type="PANTHER" id="PTHR48063">
    <property type="entry name" value="LRR RECEPTOR-LIKE KINASE"/>
    <property type="match status" value="1"/>
</dbReference>
<evidence type="ECO:0000256" key="4">
    <source>
        <dbReference type="ARBA" id="ARBA00022989"/>
    </source>
</evidence>
<evidence type="ECO:0000313" key="8">
    <source>
        <dbReference type="Proteomes" id="UP000317171"/>
    </source>
</evidence>